<name>A0A5C6L9N6_BACFG</name>
<dbReference type="AlphaFoldDB" id="A0A5C6L9N6"/>
<evidence type="ECO:0000313" key="2">
    <source>
        <dbReference type="EMBL" id="TWV72175.1"/>
    </source>
</evidence>
<dbReference type="SUPFAM" id="SSF53756">
    <property type="entry name" value="UDP-Glycosyltransferase/glycogen phosphorylase"/>
    <property type="match status" value="1"/>
</dbReference>
<organism evidence="2 3">
    <name type="scientific">Bacteroides fragilis</name>
    <dbReference type="NCBI Taxonomy" id="817"/>
    <lineage>
        <taxon>Bacteria</taxon>
        <taxon>Pseudomonadati</taxon>
        <taxon>Bacteroidota</taxon>
        <taxon>Bacteroidia</taxon>
        <taxon>Bacteroidales</taxon>
        <taxon>Bacteroidaceae</taxon>
        <taxon>Bacteroides</taxon>
    </lineage>
</organism>
<dbReference type="InterPro" id="IPR001296">
    <property type="entry name" value="Glyco_trans_1"/>
</dbReference>
<dbReference type="Pfam" id="PF00534">
    <property type="entry name" value="Glycos_transf_1"/>
    <property type="match status" value="1"/>
</dbReference>
<gene>
    <name evidence="2" type="ORF">FSA08_14260</name>
</gene>
<comment type="caution">
    <text evidence="2">The sequence shown here is derived from an EMBL/GenBank/DDBJ whole genome shotgun (WGS) entry which is preliminary data.</text>
</comment>
<protein>
    <submittedName>
        <fullName evidence="2">Glycosyltransferase family 4 protein</fullName>
    </submittedName>
</protein>
<dbReference type="RefSeq" id="WP_032578067.1">
    <property type="nucleotide sequence ID" value="NZ_JABFHU010000002.1"/>
</dbReference>
<dbReference type="Proteomes" id="UP000318041">
    <property type="component" value="Unassembled WGS sequence"/>
</dbReference>
<accession>A0A5C6L9N6</accession>
<dbReference type="EMBL" id="VOHY01000011">
    <property type="protein sequence ID" value="TWV72175.1"/>
    <property type="molecule type" value="Genomic_DNA"/>
</dbReference>
<reference evidence="2 3" key="1">
    <citation type="submission" date="2019-08" db="EMBL/GenBank/DDBJ databases">
        <title>Genome sequencing of Bacteroides fragilis Sample_iSURF_9.</title>
        <authorList>
            <person name="Chandler J.E."/>
            <person name="Ruoff K.L."/>
            <person name="Price C.E."/>
            <person name="Valls R.A."/>
            <person name="O'Toole G.A."/>
        </authorList>
    </citation>
    <scope>NUCLEOTIDE SEQUENCE [LARGE SCALE GENOMIC DNA]</scope>
    <source>
        <strain evidence="2 3">CFPLTA004_1B</strain>
    </source>
</reference>
<evidence type="ECO:0000259" key="1">
    <source>
        <dbReference type="Pfam" id="PF00534"/>
    </source>
</evidence>
<dbReference type="Gene3D" id="3.40.50.2000">
    <property type="entry name" value="Glycogen Phosphorylase B"/>
    <property type="match status" value="2"/>
</dbReference>
<feature type="domain" description="Glycosyl transferase family 1" evidence="1">
    <location>
        <begin position="221"/>
        <end position="322"/>
    </location>
</feature>
<sequence>MKRVLFVNNYDMIKSRESYNNGNSASHHQFGTNELLETGEYAIDYMLITPKNHKNKIFKLVSLLPLWFKLYWKARNYDIVYGGADFTVDFLGILKQIKLFRPKLIAIFYHPPFTIRLKLEQYDHLIFISQFAHQAMCKELPQKANMLEFMQWGPDHKFYERLAPILNFQRQYENIIFISNGKTRRDHETLVSAAEKTASHTIIVSDNQSIPTNYKEGKYTQIHIQEKPDDTRMVPLLNSCSVLVIPTPPYEHPLAAIGMTSFVDALALGMPIIAADNTAYRDIIIENNMGKIYKAGDVDDLANAMNYFKKSPERIVECGKNAWLFGKKNDINHFGKKLRKLFES</sequence>
<proteinExistence type="predicted"/>
<dbReference type="GO" id="GO:0016757">
    <property type="term" value="F:glycosyltransferase activity"/>
    <property type="evidence" value="ECO:0007669"/>
    <property type="project" value="InterPro"/>
</dbReference>
<evidence type="ECO:0000313" key="3">
    <source>
        <dbReference type="Proteomes" id="UP000318041"/>
    </source>
</evidence>
<keyword evidence="2" id="KW-0808">Transferase</keyword>